<feature type="transmembrane region" description="Helical" evidence="4">
    <location>
        <begin position="403"/>
        <end position="428"/>
    </location>
</feature>
<evidence type="ECO:0000313" key="8">
    <source>
        <dbReference type="Proteomes" id="UP001233172"/>
    </source>
</evidence>
<dbReference type="Gene3D" id="2.60.120.290">
    <property type="entry name" value="Spermadhesin, CUB domain"/>
    <property type="match status" value="1"/>
</dbReference>
<feature type="non-terminal residue" evidence="7">
    <location>
        <position position="529"/>
    </location>
</feature>
<name>A0AAD8BDN0_BIOPF</name>
<feature type="domain" description="CUB" evidence="6">
    <location>
        <begin position="80"/>
        <end position="190"/>
    </location>
</feature>
<evidence type="ECO:0000313" key="7">
    <source>
        <dbReference type="EMBL" id="KAK0052648.1"/>
    </source>
</evidence>
<dbReference type="SUPFAM" id="SSF49854">
    <property type="entry name" value="Spermadhesin, CUB domain"/>
    <property type="match status" value="1"/>
</dbReference>
<feature type="signal peptide" evidence="5">
    <location>
        <begin position="1"/>
        <end position="22"/>
    </location>
</feature>
<evidence type="ECO:0000259" key="6">
    <source>
        <dbReference type="PROSITE" id="PS01180"/>
    </source>
</evidence>
<feature type="chain" id="PRO_5042201992" evidence="5">
    <location>
        <begin position="23"/>
        <end position="529"/>
    </location>
</feature>
<sequence length="529" mass="59077">MGIRNYVLCVLFVINSIFKVSGSGVRARRESLTTHVMPDAPQNTSSALYFASRKNVISINYKLTDSGYRDFRGSYSVRGYNTVLTDTSGYIMNPGYPYEYLENCYYTWHISAKSGHLVSLSLLYLDLETNYDRLIVYDGPNTFSSRIYDYSGYNNGTKKDLTSTSNNMFIVFTSDLSNSGHGFLALFVTQGQEYGNVCNSTHKCSDDLDCLGGVCSCNMSLRYDITTRHCTEPLLHGAMCVPSINNMCATGFTCLTDRMNTTRCLCSSNQYEKLGSCYWDSDLKATVSSKSFPSAIYLNWTTMSERCDLTYTVAWESSWLSSDSGHVTSSLKGVYVTGLTPQQNYTFTITSVLPSDSFYDSKSIQTTYIVSTDGLTECKNNSQCNDTNISLASVADKEDTIKIVLIVVAAVGWFVALTALVTVIIVCLRTKQNKGSQAIEETKKQRNEEAVLALNDILSKQSSTATKNEYNPMSESTQALTEDEIYINEREVHLKKQPVLHLDTNRESNHHPTDNDNNVYDEVMSPFAK</sequence>
<feature type="region of interest" description="Disordered" evidence="3">
    <location>
        <begin position="504"/>
        <end position="529"/>
    </location>
</feature>
<dbReference type="SMART" id="SM00042">
    <property type="entry name" value="CUB"/>
    <property type="match status" value="1"/>
</dbReference>
<evidence type="ECO:0000256" key="4">
    <source>
        <dbReference type="SAM" id="Phobius"/>
    </source>
</evidence>
<keyword evidence="8" id="KW-1185">Reference proteome</keyword>
<organism evidence="7 8">
    <name type="scientific">Biomphalaria pfeifferi</name>
    <name type="common">Bloodfluke planorb</name>
    <name type="synonym">Freshwater snail</name>
    <dbReference type="NCBI Taxonomy" id="112525"/>
    <lineage>
        <taxon>Eukaryota</taxon>
        <taxon>Metazoa</taxon>
        <taxon>Spiralia</taxon>
        <taxon>Lophotrochozoa</taxon>
        <taxon>Mollusca</taxon>
        <taxon>Gastropoda</taxon>
        <taxon>Heterobranchia</taxon>
        <taxon>Euthyneura</taxon>
        <taxon>Panpulmonata</taxon>
        <taxon>Hygrophila</taxon>
        <taxon>Lymnaeoidea</taxon>
        <taxon>Planorbidae</taxon>
        <taxon>Biomphalaria</taxon>
    </lineage>
</organism>
<comment type="caution">
    <text evidence="7">The sequence shown here is derived from an EMBL/GenBank/DDBJ whole genome shotgun (WGS) entry which is preliminary data.</text>
</comment>
<dbReference type="PANTHER" id="PTHR46908">
    <property type="entry name" value="CUBILIN-LIKE PROTEIN"/>
    <property type="match status" value="1"/>
</dbReference>
<dbReference type="PANTHER" id="PTHR46908:SF8">
    <property type="entry name" value="C-TYPE LECTIN DOMAIN-CONTAINING PROTEIN"/>
    <property type="match status" value="1"/>
</dbReference>
<keyword evidence="4" id="KW-1133">Transmembrane helix</keyword>
<dbReference type="CDD" id="cd00041">
    <property type="entry name" value="CUB"/>
    <property type="match status" value="1"/>
</dbReference>
<dbReference type="Proteomes" id="UP001233172">
    <property type="component" value="Unassembled WGS sequence"/>
</dbReference>
<dbReference type="Pfam" id="PF00431">
    <property type="entry name" value="CUB"/>
    <property type="match status" value="1"/>
</dbReference>
<reference evidence="7" key="1">
    <citation type="journal article" date="2023" name="PLoS Negl. Trop. Dis.">
        <title>A genome sequence for Biomphalaria pfeifferi, the major vector snail for the human-infecting parasite Schistosoma mansoni.</title>
        <authorList>
            <person name="Bu L."/>
            <person name="Lu L."/>
            <person name="Laidemitt M.R."/>
            <person name="Zhang S.M."/>
            <person name="Mutuku M."/>
            <person name="Mkoji G."/>
            <person name="Steinauer M."/>
            <person name="Loker E.S."/>
        </authorList>
    </citation>
    <scope>NUCLEOTIDE SEQUENCE</scope>
    <source>
        <strain evidence="7">KasaAsao</strain>
    </source>
</reference>
<protein>
    <submittedName>
        <fullName evidence="7">Cubilin-like isoform X1</fullName>
    </submittedName>
</protein>
<proteinExistence type="predicted"/>
<accession>A0AAD8BDN0</accession>
<keyword evidence="4" id="KW-0472">Membrane</keyword>
<feature type="compositionally biased region" description="Basic and acidic residues" evidence="3">
    <location>
        <begin position="504"/>
        <end position="514"/>
    </location>
</feature>
<keyword evidence="1" id="KW-1015">Disulfide bond</keyword>
<gene>
    <name evidence="7" type="ORF">Bpfe_018007</name>
</gene>
<dbReference type="PROSITE" id="PS01180">
    <property type="entry name" value="CUB"/>
    <property type="match status" value="1"/>
</dbReference>
<dbReference type="InterPro" id="IPR035914">
    <property type="entry name" value="Sperma_CUB_dom_sf"/>
</dbReference>
<evidence type="ECO:0000256" key="3">
    <source>
        <dbReference type="SAM" id="MobiDB-lite"/>
    </source>
</evidence>
<evidence type="ECO:0000256" key="5">
    <source>
        <dbReference type="SAM" id="SignalP"/>
    </source>
</evidence>
<evidence type="ECO:0000256" key="1">
    <source>
        <dbReference type="ARBA" id="ARBA00023157"/>
    </source>
</evidence>
<reference evidence="7" key="2">
    <citation type="submission" date="2023-04" db="EMBL/GenBank/DDBJ databases">
        <authorList>
            <person name="Bu L."/>
            <person name="Lu L."/>
            <person name="Laidemitt M.R."/>
            <person name="Zhang S.M."/>
            <person name="Mutuku M."/>
            <person name="Mkoji G."/>
            <person name="Steinauer M."/>
            <person name="Loker E.S."/>
        </authorList>
    </citation>
    <scope>NUCLEOTIDE SEQUENCE</scope>
    <source>
        <strain evidence="7">KasaAsao</strain>
        <tissue evidence="7">Whole Snail</tissue>
    </source>
</reference>
<dbReference type="InterPro" id="IPR052129">
    <property type="entry name" value="Spermadhesin-Link_domain"/>
</dbReference>
<dbReference type="InterPro" id="IPR000859">
    <property type="entry name" value="CUB_dom"/>
</dbReference>
<evidence type="ECO:0000256" key="2">
    <source>
        <dbReference type="PROSITE-ProRule" id="PRU00059"/>
    </source>
</evidence>
<comment type="caution">
    <text evidence="2">Lacks conserved residue(s) required for the propagation of feature annotation.</text>
</comment>
<dbReference type="AlphaFoldDB" id="A0AAD8BDN0"/>
<keyword evidence="4" id="KW-0812">Transmembrane</keyword>
<keyword evidence="5" id="KW-0732">Signal</keyword>
<dbReference type="EMBL" id="JASAOG010000093">
    <property type="protein sequence ID" value="KAK0052648.1"/>
    <property type="molecule type" value="Genomic_DNA"/>
</dbReference>